<dbReference type="Gene3D" id="3.10.310.50">
    <property type="match status" value="1"/>
</dbReference>
<evidence type="ECO:0000256" key="1">
    <source>
        <dbReference type="SAM" id="MobiDB-lite"/>
    </source>
</evidence>
<feature type="compositionally biased region" description="Basic and acidic residues" evidence="1">
    <location>
        <begin position="358"/>
        <end position="368"/>
    </location>
</feature>
<feature type="compositionally biased region" description="Gly residues" evidence="1">
    <location>
        <begin position="482"/>
        <end position="497"/>
    </location>
</feature>
<keyword evidence="2" id="KW-1133">Transmembrane helix</keyword>
<organism evidence="5 6">
    <name type="scientific">Sphingobacterium hungaricum</name>
    <dbReference type="NCBI Taxonomy" id="2082723"/>
    <lineage>
        <taxon>Bacteria</taxon>
        <taxon>Pseudomonadati</taxon>
        <taxon>Bacteroidota</taxon>
        <taxon>Sphingobacteriia</taxon>
        <taxon>Sphingobacteriales</taxon>
        <taxon>Sphingobacteriaceae</taxon>
        <taxon>Sphingobacterium</taxon>
    </lineage>
</organism>
<reference evidence="5" key="1">
    <citation type="submission" date="2018-02" db="EMBL/GenBank/DDBJ databases">
        <authorList>
            <person name="Vasarhelyi B.M."/>
            <person name="Deshmukh S."/>
            <person name="Balint B."/>
            <person name="Kukolya J."/>
        </authorList>
    </citation>
    <scope>NUCLEOTIDE SEQUENCE</scope>
    <source>
        <strain evidence="5">KB22</strain>
    </source>
</reference>
<dbReference type="AlphaFoldDB" id="A0A928UWD1"/>
<feature type="domain" description="TPM" evidence="4">
    <location>
        <begin position="43"/>
        <end position="162"/>
    </location>
</feature>
<dbReference type="EMBL" id="PRDK01000005">
    <property type="protein sequence ID" value="MBE8714188.1"/>
    <property type="molecule type" value="Genomic_DNA"/>
</dbReference>
<evidence type="ECO:0000256" key="3">
    <source>
        <dbReference type="SAM" id="SignalP"/>
    </source>
</evidence>
<comment type="caution">
    <text evidence="5">The sequence shown here is derived from an EMBL/GenBank/DDBJ whole genome shotgun (WGS) entry which is preliminary data.</text>
</comment>
<evidence type="ECO:0000256" key="2">
    <source>
        <dbReference type="SAM" id="Phobius"/>
    </source>
</evidence>
<feature type="region of interest" description="Disordered" evidence="1">
    <location>
        <begin position="453"/>
        <end position="497"/>
    </location>
</feature>
<feature type="transmembrane region" description="Helical" evidence="2">
    <location>
        <begin position="231"/>
        <end position="254"/>
    </location>
</feature>
<keyword evidence="2" id="KW-0812">Transmembrane</keyword>
<accession>A0A928UWD1</accession>
<keyword evidence="3" id="KW-0732">Signal</keyword>
<feature type="signal peptide" evidence="3">
    <location>
        <begin position="1"/>
        <end position="23"/>
    </location>
</feature>
<protein>
    <recommendedName>
        <fullName evidence="4">TPM domain-containing protein</fullName>
    </recommendedName>
</protein>
<keyword evidence="2" id="KW-0472">Membrane</keyword>
<dbReference type="PANTHER" id="PTHR30373:SF2">
    <property type="entry name" value="UPF0603 PROTEIN YGCG"/>
    <property type="match status" value="1"/>
</dbReference>
<feature type="compositionally biased region" description="Polar residues" evidence="1">
    <location>
        <begin position="341"/>
        <end position="357"/>
    </location>
</feature>
<feature type="transmembrane region" description="Helical" evidence="2">
    <location>
        <begin position="198"/>
        <end position="219"/>
    </location>
</feature>
<dbReference type="Pfam" id="PF04536">
    <property type="entry name" value="TPM_phosphatase"/>
    <property type="match status" value="1"/>
</dbReference>
<feature type="transmembrane region" description="Helical" evidence="2">
    <location>
        <begin position="266"/>
        <end position="285"/>
    </location>
</feature>
<evidence type="ECO:0000313" key="6">
    <source>
        <dbReference type="Proteomes" id="UP000616201"/>
    </source>
</evidence>
<keyword evidence="6" id="KW-1185">Reference proteome</keyword>
<feature type="region of interest" description="Disordered" evidence="1">
    <location>
        <begin position="337"/>
        <end position="368"/>
    </location>
</feature>
<gene>
    <name evidence="5" type="ORF">C4F49_10885</name>
</gene>
<feature type="compositionally biased region" description="Low complexity" evidence="1">
    <location>
        <begin position="471"/>
        <end position="481"/>
    </location>
</feature>
<evidence type="ECO:0000313" key="5">
    <source>
        <dbReference type="EMBL" id="MBE8714188.1"/>
    </source>
</evidence>
<feature type="compositionally biased region" description="Gly residues" evidence="1">
    <location>
        <begin position="461"/>
        <end position="470"/>
    </location>
</feature>
<dbReference type="Proteomes" id="UP000616201">
    <property type="component" value="Unassembled WGS sequence"/>
</dbReference>
<dbReference type="PANTHER" id="PTHR30373">
    <property type="entry name" value="UPF0603 PROTEIN YGCG"/>
    <property type="match status" value="1"/>
</dbReference>
<sequence length="497" mass="56145">MVKVFSKLLFVFLTVFYCTHALAQYSVSSVPYPKEEGQEFFVSNPDNILDYYTVSALNQQIQNIDSLSGAEFCIVVVNDYVGDSDFEFALELFNAWGIGKKASNNGLLLFIAKNRREYRFISGYGMESIIPDAYLKRIGEKYLVPYFREGNYDTGLIEATAFIEEILLSPNTIEELRLQMPEATPFFSRANLALMNTVFLFVLFSAFYVYAHLIIVYLLKGTKKKVSWVNAIFQGIGCMLILMFFSVFIFAFVFDNVEEVYQLKHLPYFAFVLLSFILAMKITKGRSSIIESFKDEEDLQKALKKFTGFVFVPMLLTPLAWFDLGLILNRMNKNRNRFSPPENNGNWQRINRSSSPANDKKYLDKGQQKEESIKSLRYEIWINTKTSETKLIAWDKSRKFSECPECHYYTLELNKTKTIQAASYSSAGKGEKYDECTNCKHHLFKLFFTIPRKSESSSGGSSSGRSGGGSSSSSSSSRSSGSFGGGSSGGGGAGGRW</sequence>
<feature type="chain" id="PRO_5037173873" description="TPM domain-containing protein" evidence="3">
    <location>
        <begin position="24"/>
        <end position="497"/>
    </location>
</feature>
<proteinExistence type="predicted"/>
<dbReference type="RefSeq" id="WP_196934360.1">
    <property type="nucleotide sequence ID" value="NZ_MU158697.1"/>
</dbReference>
<evidence type="ECO:0000259" key="4">
    <source>
        <dbReference type="Pfam" id="PF04536"/>
    </source>
</evidence>
<feature type="transmembrane region" description="Helical" evidence="2">
    <location>
        <begin position="306"/>
        <end position="328"/>
    </location>
</feature>
<dbReference type="InterPro" id="IPR007621">
    <property type="entry name" value="TPM_dom"/>
</dbReference>
<name>A0A928UWD1_9SPHI</name>